<evidence type="ECO:0000256" key="1">
    <source>
        <dbReference type="SAM" id="Phobius"/>
    </source>
</evidence>
<evidence type="ECO:0000313" key="3">
    <source>
        <dbReference type="Proteomes" id="UP000549052"/>
    </source>
</evidence>
<name>A0A839EIJ9_9HYPH</name>
<sequence>MTKVLPLLLILMMVLHLIKPLGWPGMKKRSDFWKIAAGAIFAMMVIVMLSHSGL</sequence>
<dbReference type="AlphaFoldDB" id="A0A839EIJ9"/>
<reference evidence="2 3" key="1">
    <citation type="submission" date="2020-07" db="EMBL/GenBank/DDBJ databases">
        <title>Genomic Encyclopedia of Type Strains, Phase IV (KMG-V): Genome sequencing to study the core and pangenomes of soil and plant-associated prokaryotes.</title>
        <authorList>
            <person name="Whitman W."/>
        </authorList>
    </citation>
    <scope>NUCLEOTIDE SEQUENCE [LARGE SCALE GENOMIC DNA]</scope>
    <source>
        <strain evidence="2 3">AN3</strain>
    </source>
</reference>
<accession>A0A839EIJ9</accession>
<proteinExistence type="predicted"/>
<keyword evidence="1" id="KW-1133">Transmembrane helix</keyword>
<dbReference type="Proteomes" id="UP000549052">
    <property type="component" value="Unassembled WGS sequence"/>
</dbReference>
<organism evidence="2 3">
    <name type="scientific">Phyllobacterium myrsinacearum</name>
    <dbReference type="NCBI Taxonomy" id="28101"/>
    <lineage>
        <taxon>Bacteria</taxon>
        <taxon>Pseudomonadati</taxon>
        <taxon>Pseudomonadota</taxon>
        <taxon>Alphaproteobacteria</taxon>
        <taxon>Hyphomicrobiales</taxon>
        <taxon>Phyllobacteriaceae</taxon>
        <taxon>Phyllobacterium</taxon>
    </lineage>
</organism>
<protein>
    <recommendedName>
        <fullName evidence="4">DUF3309 domain-containing protein</fullName>
    </recommendedName>
</protein>
<feature type="transmembrane region" description="Helical" evidence="1">
    <location>
        <begin position="30"/>
        <end position="49"/>
    </location>
</feature>
<gene>
    <name evidence="2" type="ORF">FHW16_001850</name>
</gene>
<comment type="caution">
    <text evidence="2">The sequence shown here is derived from an EMBL/GenBank/DDBJ whole genome shotgun (WGS) entry which is preliminary data.</text>
</comment>
<evidence type="ECO:0008006" key="4">
    <source>
        <dbReference type="Google" id="ProtNLM"/>
    </source>
</evidence>
<keyword evidence="1" id="KW-0812">Transmembrane</keyword>
<keyword evidence="3" id="KW-1185">Reference proteome</keyword>
<evidence type="ECO:0000313" key="2">
    <source>
        <dbReference type="EMBL" id="MBA8878168.1"/>
    </source>
</evidence>
<keyword evidence="1" id="KW-0472">Membrane</keyword>
<dbReference type="EMBL" id="JACGXN010000001">
    <property type="protein sequence ID" value="MBA8878168.1"/>
    <property type="molecule type" value="Genomic_DNA"/>
</dbReference>
<dbReference type="RefSeq" id="WP_182548737.1">
    <property type="nucleotide sequence ID" value="NZ_JACGXN010000001.1"/>
</dbReference>